<dbReference type="SUPFAM" id="SSF49785">
    <property type="entry name" value="Galactose-binding domain-like"/>
    <property type="match status" value="1"/>
</dbReference>
<organism evidence="11 12">
    <name type="scientific">Rugamonas aquatica</name>
    <dbReference type="NCBI Taxonomy" id="2743357"/>
    <lineage>
        <taxon>Bacteria</taxon>
        <taxon>Pseudomonadati</taxon>
        <taxon>Pseudomonadota</taxon>
        <taxon>Betaproteobacteria</taxon>
        <taxon>Burkholderiales</taxon>
        <taxon>Oxalobacteraceae</taxon>
        <taxon>Telluria group</taxon>
        <taxon>Rugamonas</taxon>
    </lineage>
</organism>
<dbReference type="InterPro" id="IPR001944">
    <property type="entry name" value="Glycoside_Hdrlase_35"/>
</dbReference>
<dbReference type="Proteomes" id="UP000440498">
    <property type="component" value="Unassembled WGS sequence"/>
</dbReference>
<dbReference type="EMBL" id="WHUG01000018">
    <property type="protein sequence ID" value="MQA42211.1"/>
    <property type="molecule type" value="Genomic_DNA"/>
</dbReference>
<dbReference type="Gene3D" id="2.60.120.260">
    <property type="entry name" value="Galactose-binding domain-like"/>
    <property type="match status" value="2"/>
</dbReference>
<feature type="signal peptide" evidence="7">
    <location>
        <begin position="1"/>
        <end position="17"/>
    </location>
</feature>
<comment type="caution">
    <text evidence="11">The sequence shown here is derived from an EMBL/GenBank/DDBJ whole genome shotgun (WGS) entry which is preliminary data.</text>
</comment>
<evidence type="ECO:0000256" key="1">
    <source>
        <dbReference type="ARBA" id="ARBA00009809"/>
    </source>
</evidence>
<feature type="domain" description="Glycoside hydrolase 35 catalytic" evidence="8">
    <location>
        <begin position="34"/>
        <end position="351"/>
    </location>
</feature>
<dbReference type="SUPFAM" id="SSF51445">
    <property type="entry name" value="(Trans)glycosidases"/>
    <property type="match status" value="1"/>
</dbReference>
<dbReference type="PROSITE" id="PS01182">
    <property type="entry name" value="GLYCOSYL_HYDROL_F35"/>
    <property type="match status" value="1"/>
</dbReference>
<dbReference type="InterPro" id="IPR026283">
    <property type="entry name" value="B-gal_1-like"/>
</dbReference>
<dbReference type="InterPro" id="IPR008979">
    <property type="entry name" value="Galactose-bd-like_sf"/>
</dbReference>
<feature type="active site" description="Proton donor" evidence="4">
    <location>
        <position position="181"/>
    </location>
</feature>
<evidence type="ECO:0000259" key="10">
    <source>
        <dbReference type="Pfam" id="PF21467"/>
    </source>
</evidence>
<dbReference type="GO" id="GO:0004565">
    <property type="term" value="F:beta-galactosidase activity"/>
    <property type="evidence" value="ECO:0007669"/>
    <property type="project" value="UniProtKB-EC"/>
</dbReference>
<dbReference type="InterPro" id="IPR048912">
    <property type="entry name" value="BetaGal1-like_ABD1"/>
</dbReference>
<comment type="catalytic activity">
    <reaction evidence="5">
        <text>Hydrolysis of terminal non-reducing beta-D-galactose residues in beta-D-galactosides.</text>
        <dbReference type="EC" id="3.2.1.23"/>
    </reaction>
</comment>
<dbReference type="Gene3D" id="3.20.20.80">
    <property type="entry name" value="Glycosidases"/>
    <property type="match status" value="1"/>
</dbReference>
<evidence type="ECO:0000259" key="9">
    <source>
        <dbReference type="Pfam" id="PF21317"/>
    </source>
</evidence>
<dbReference type="InterPro" id="IPR017853">
    <property type="entry name" value="GH"/>
</dbReference>
<dbReference type="Pfam" id="PF01301">
    <property type="entry name" value="Glyco_hydro_35"/>
    <property type="match status" value="1"/>
</dbReference>
<evidence type="ECO:0000256" key="7">
    <source>
        <dbReference type="SAM" id="SignalP"/>
    </source>
</evidence>
<feature type="active site" description="Nucleophile" evidence="4">
    <location>
        <position position="260"/>
    </location>
</feature>
<proteinExistence type="inferred from homology"/>
<keyword evidence="2 5" id="KW-0378">Hydrolase</keyword>
<name>A0A6A7NB08_9BURK</name>
<dbReference type="InterPro" id="IPR048913">
    <property type="entry name" value="BetaGal_gal-bd"/>
</dbReference>
<dbReference type="GO" id="GO:0005975">
    <property type="term" value="P:carbohydrate metabolic process"/>
    <property type="evidence" value="ECO:0007669"/>
    <property type="project" value="InterPro"/>
</dbReference>
<gene>
    <name evidence="11" type="ORF">GEV02_29150</name>
</gene>
<dbReference type="EC" id="3.2.1.23" evidence="5"/>
<evidence type="ECO:0000313" key="11">
    <source>
        <dbReference type="EMBL" id="MQA42211.1"/>
    </source>
</evidence>
<dbReference type="InterPro" id="IPR019801">
    <property type="entry name" value="Glyco_hydro_35_CS"/>
</dbReference>
<dbReference type="PIRSF" id="PIRSF006336">
    <property type="entry name" value="B-gal"/>
    <property type="match status" value="1"/>
</dbReference>
<evidence type="ECO:0000256" key="6">
    <source>
        <dbReference type="RuleBase" id="RU003679"/>
    </source>
</evidence>
<protein>
    <recommendedName>
        <fullName evidence="5">Beta-galactosidase</fullName>
        <ecNumber evidence="5">3.2.1.23</ecNumber>
    </recommendedName>
</protein>
<evidence type="ECO:0000256" key="4">
    <source>
        <dbReference type="PIRSR" id="PIRSR006336-1"/>
    </source>
</evidence>
<keyword evidence="12" id="KW-1185">Reference proteome</keyword>
<evidence type="ECO:0000256" key="5">
    <source>
        <dbReference type="RuleBase" id="RU000675"/>
    </source>
</evidence>
<reference evidence="11 12" key="1">
    <citation type="submission" date="2019-10" db="EMBL/GenBank/DDBJ databases">
        <title>Two novel species isolated from a subtropical stream in China.</title>
        <authorList>
            <person name="Lu H."/>
        </authorList>
    </citation>
    <scope>NUCLEOTIDE SEQUENCE [LARGE SCALE GENOMIC DNA]</scope>
    <source>
        <strain evidence="11 12">FT29W</strain>
    </source>
</reference>
<evidence type="ECO:0000256" key="2">
    <source>
        <dbReference type="ARBA" id="ARBA00022801"/>
    </source>
</evidence>
<feature type="chain" id="PRO_5025563534" description="Beta-galactosidase" evidence="7">
    <location>
        <begin position="18"/>
        <end position="615"/>
    </location>
</feature>
<dbReference type="AlphaFoldDB" id="A0A6A7NB08"/>
<keyword evidence="7" id="KW-0732">Signal</keyword>
<evidence type="ECO:0000313" key="12">
    <source>
        <dbReference type="Proteomes" id="UP000440498"/>
    </source>
</evidence>
<dbReference type="PANTHER" id="PTHR23421">
    <property type="entry name" value="BETA-GALACTOSIDASE RELATED"/>
    <property type="match status" value="1"/>
</dbReference>
<sequence length="615" mass="67297">MQIGLLALGLSSTLAYAAEPSARPPHFAIDGAHFKLDGQPFVIRSGEMHYPRIPRAAWRERLRMARAMGLNTVTTYAFWSQHEPEPGQWNFSGQNDLRAFIKTAAEEGLNVVLRPGPYVCAEVDFGGFPAWLLRTQGLRVRSMDARYLAASARYFKRLAQEVADLQSSRGGPILMLQLENEYGSYGRDHDYLRAVRAQMRRAGFDAPLFTSDGGAGRLFEGGTLPDVPAVVNFGGGADDAQASVQELAAWRPHGPRMAGEYWAGWFDHWGEQHHTQSPEEAARTVDRMLSQGVSFNLYMFHGGTSFGWLAGANYSGSEPYQPDTTSYDYDAALDEAGRPTPKYFALRDVIARHLKTALPPVPAAPQPQALPAFALQPAGSLLARLELLSKAQPSRWARAMEEYGQNYGYILYRKRLDAPAKGKLVLEGLHDQATVLADGRVIGKLDRRLGESTLAVDLPAGAQLDLLVEAMGRIGFGAKLVDDNKGITRAVKLGDDELEGWTVYPLPLDAAALKRLPAGAVGDAAGAPGFWRGTLTLAKPVDTFLDTRGWGKGQVWVNGHHLGRYWHIGPQQTLYLPASWLKEGANEVLVFSTEAPTASTMQGVAAPVYETPKRD</sequence>
<evidence type="ECO:0000259" key="8">
    <source>
        <dbReference type="Pfam" id="PF01301"/>
    </source>
</evidence>
<accession>A0A6A7NB08</accession>
<feature type="domain" description="Beta-galactosidase 1-like first all-beta" evidence="9">
    <location>
        <begin position="399"/>
        <end position="507"/>
    </location>
</feature>
<feature type="domain" description="Beta-galactosidase galactose-binding" evidence="10">
    <location>
        <begin position="528"/>
        <end position="586"/>
    </location>
</feature>
<evidence type="ECO:0000256" key="3">
    <source>
        <dbReference type="ARBA" id="ARBA00023295"/>
    </source>
</evidence>
<comment type="similarity">
    <text evidence="1 6">Belongs to the glycosyl hydrolase 35 family.</text>
</comment>
<dbReference type="InterPro" id="IPR031330">
    <property type="entry name" value="Gly_Hdrlase_35_cat"/>
</dbReference>
<dbReference type="Pfam" id="PF21467">
    <property type="entry name" value="BetaGal_gal-bd"/>
    <property type="match status" value="1"/>
</dbReference>
<dbReference type="Pfam" id="PF21317">
    <property type="entry name" value="BetaGal_ABD_1"/>
    <property type="match status" value="1"/>
</dbReference>
<keyword evidence="3 5" id="KW-0326">Glycosidase</keyword>
<dbReference type="PRINTS" id="PR00742">
    <property type="entry name" value="GLHYDRLASE35"/>
</dbReference>